<protein>
    <recommendedName>
        <fullName evidence="3">Antitoxin SocA-like Panacea domain-containing protein</fullName>
    </recommendedName>
</protein>
<dbReference type="KEGG" id="kme:H0A61_00249"/>
<evidence type="ECO:0008006" key="3">
    <source>
        <dbReference type="Google" id="ProtNLM"/>
    </source>
</evidence>
<dbReference type="Proteomes" id="UP000662904">
    <property type="component" value="Chromosome"/>
</dbReference>
<dbReference type="AlphaFoldDB" id="A0A8A0RJW2"/>
<sequence length="181" mass="21365">MLHMDFVIASIIKILKRKEKTVGKIQIQKFVYFLKAMRIRVPYSFEISHYGPYSAALSRKLEEMEFDGLIDKNDNKGIDYIISDDKSISYEIEKNPQLYTEIEDKIEKVLNILPELDFNSLELYSTVHYCYNTLKLMAKEEDISNEDLFNEVKRWKGEKFQKEQIIGAFQRMKEGGLLQTE</sequence>
<evidence type="ECO:0000313" key="1">
    <source>
        <dbReference type="EMBL" id="QSQ07930.1"/>
    </source>
</evidence>
<gene>
    <name evidence="1" type="ORF">H0A61_00249</name>
</gene>
<dbReference type="RefSeq" id="WP_206708174.1">
    <property type="nucleotide sequence ID" value="NZ_CP059066.1"/>
</dbReference>
<dbReference type="EMBL" id="CP059066">
    <property type="protein sequence ID" value="QSQ07930.1"/>
    <property type="molecule type" value="Genomic_DNA"/>
</dbReference>
<organism evidence="1 2">
    <name type="scientific">Koleobacter methoxysyntrophicus</name>
    <dbReference type="NCBI Taxonomy" id="2751313"/>
    <lineage>
        <taxon>Bacteria</taxon>
        <taxon>Bacillati</taxon>
        <taxon>Bacillota</taxon>
        <taxon>Clostridia</taxon>
        <taxon>Koleobacterales</taxon>
        <taxon>Koleobacteraceae</taxon>
        <taxon>Koleobacter</taxon>
    </lineage>
</organism>
<proteinExistence type="predicted"/>
<keyword evidence="2" id="KW-1185">Reference proteome</keyword>
<name>A0A8A0RJW2_9FIRM</name>
<reference evidence="1" key="1">
    <citation type="submission" date="2020-07" db="EMBL/GenBank/DDBJ databases">
        <title>Koleobacter methoxysyntrophicus gen. nov., sp. nov., a novel anaerobic bacterium isolated from deep subsurface oil field and proposal of Koleobacterales ord. nov. in the phylum Firmicutes.</title>
        <authorList>
            <person name="Sakamoto S."/>
            <person name="Tamaki H."/>
        </authorList>
    </citation>
    <scope>NUCLEOTIDE SEQUENCE</scope>
    <source>
        <strain evidence="1">NRmbB1</strain>
    </source>
</reference>
<accession>A0A8A0RJW2</accession>
<evidence type="ECO:0000313" key="2">
    <source>
        <dbReference type="Proteomes" id="UP000662904"/>
    </source>
</evidence>